<dbReference type="AlphaFoldDB" id="A0A0C3GBI5"/>
<accession>A0A0C3GBI5</accession>
<evidence type="ECO:0000259" key="3">
    <source>
        <dbReference type="Pfam" id="PF22893"/>
    </source>
</evidence>
<dbReference type="Gene3D" id="3.40.630.30">
    <property type="match status" value="1"/>
</dbReference>
<dbReference type="InterPro" id="IPR016181">
    <property type="entry name" value="Acyl_CoA_acyltransferase"/>
</dbReference>
<feature type="region of interest" description="Disordered" evidence="1">
    <location>
        <begin position="313"/>
        <end position="380"/>
    </location>
</feature>
<dbReference type="HOGENOM" id="CLU_377722_0_0_1"/>
<dbReference type="Pfam" id="PF22893">
    <property type="entry name" value="ULD_2"/>
    <property type="match status" value="1"/>
</dbReference>
<dbReference type="Pfam" id="PF08445">
    <property type="entry name" value="FR47"/>
    <property type="match status" value="1"/>
</dbReference>
<organism evidence="4 5">
    <name type="scientific">Piloderma croceum (strain F 1598)</name>
    <dbReference type="NCBI Taxonomy" id="765440"/>
    <lineage>
        <taxon>Eukaryota</taxon>
        <taxon>Fungi</taxon>
        <taxon>Dikarya</taxon>
        <taxon>Basidiomycota</taxon>
        <taxon>Agaricomycotina</taxon>
        <taxon>Agaricomycetes</taxon>
        <taxon>Agaricomycetidae</taxon>
        <taxon>Atheliales</taxon>
        <taxon>Atheliaceae</taxon>
        <taxon>Piloderma</taxon>
    </lineage>
</organism>
<dbReference type="EMBL" id="KN832978">
    <property type="protein sequence ID" value="KIM87991.1"/>
    <property type="molecule type" value="Genomic_DNA"/>
</dbReference>
<dbReference type="InterPro" id="IPR054464">
    <property type="entry name" value="ULD_fung"/>
</dbReference>
<gene>
    <name evidence="4" type="ORF">PILCRDRAFT_814663</name>
</gene>
<name>A0A0C3GBI5_PILCF</name>
<feature type="domain" description="Ubiquitin-like" evidence="3">
    <location>
        <begin position="189"/>
        <end position="270"/>
    </location>
</feature>
<sequence length="734" mass="83467">MRFESGQSNGSSPSVPFDGLLVPLAPWLIQTANLFIDRGDNGAYYRILELELEHLRQTLTLTNLAIRTYEGTPLGQNLERSIMPEVEQIYVVLRELFDRIGSYRQGLWPTFIHRLWCEVWWRGCEVDDKMFLLRSKLAAHQQVLGNFLMALNSVSWTEIGNGMRTGHVSLEYFYSRLRQGPLSLRRLQVDMVTIVDHLGRNILVPILFCSTWTVFDFIINGYCKDCPGNRFVERGDYQVLRADNSQAINRLEIADIVEPGMILEMSVVIRWSTAFQDNKGKCPRYYYVNSNVTATNCWIECYKCSGKFQIAPANPKDGSGNESDRLGGGNDGKERNEDDDNWREYGDEEREDTVSAPAQLRDRVDASGSQRQRPPEDDDDTTFFRLIHVICKRPSDIFTTTYTSAHALPQQGWDILCADPRRSNAILSHAEKALMRTADEEHSAQRECWITCSTVDQSLSQRIDFILSCTDNVLGHSPIFIYSTRHSSHLDGDFLLPRLSFLVKALHSAVNVSRVFSVFAPDPVTEMFTKLWANLTGIRFVPQPYYSAAFSACTKRTLIDKPTQIHLPLKDVIRAAVKSDIPSVAELCYDFALDSDPFILTREGAVAEATELVRNKQVWVLGIQQDKEPPDSELASIVCTARSSATVTAITKIYTKPKWRKLGCSERLVRHFRKHFLKTKQSVVAYVARDNQTAAKVYNRVGFIKLDEIDRSAGGIEPWLEVGFDRDMVKLGHW</sequence>
<evidence type="ECO:0000256" key="1">
    <source>
        <dbReference type="SAM" id="MobiDB-lite"/>
    </source>
</evidence>
<evidence type="ECO:0000313" key="4">
    <source>
        <dbReference type="EMBL" id="KIM87991.1"/>
    </source>
</evidence>
<feature type="domain" description="GCN5-related N-acetyltransferase Rv2170-like" evidence="2">
    <location>
        <begin position="642"/>
        <end position="708"/>
    </location>
</feature>
<dbReference type="InterPro" id="IPR013653">
    <property type="entry name" value="GCN5-like_dom"/>
</dbReference>
<proteinExistence type="predicted"/>
<feature type="compositionally biased region" description="Acidic residues" evidence="1">
    <location>
        <begin position="337"/>
        <end position="351"/>
    </location>
</feature>
<dbReference type="GO" id="GO:0016747">
    <property type="term" value="F:acyltransferase activity, transferring groups other than amino-acyl groups"/>
    <property type="evidence" value="ECO:0007669"/>
    <property type="project" value="InterPro"/>
</dbReference>
<reference evidence="5" key="2">
    <citation type="submission" date="2015-01" db="EMBL/GenBank/DDBJ databases">
        <title>Evolutionary Origins and Diversification of the Mycorrhizal Mutualists.</title>
        <authorList>
            <consortium name="DOE Joint Genome Institute"/>
            <consortium name="Mycorrhizal Genomics Consortium"/>
            <person name="Kohler A."/>
            <person name="Kuo A."/>
            <person name="Nagy L.G."/>
            <person name="Floudas D."/>
            <person name="Copeland A."/>
            <person name="Barry K.W."/>
            <person name="Cichocki N."/>
            <person name="Veneault-Fourrey C."/>
            <person name="LaButti K."/>
            <person name="Lindquist E.A."/>
            <person name="Lipzen A."/>
            <person name="Lundell T."/>
            <person name="Morin E."/>
            <person name="Murat C."/>
            <person name="Riley R."/>
            <person name="Ohm R."/>
            <person name="Sun H."/>
            <person name="Tunlid A."/>
            <person name="Henrissat B."/>
            <person name="Grigoriev I.V."/>
            <person name="Hibbett D.S."/>
            <person name="Martin F."/>
        </authorList>
    </citation>
    <scope>NUCLEOTIDE SEQUENCE [LARGE SCALE GENOMIC DNA]</scope>
    <source>
        <strain evidence="5">F 1598</strain>
    </source>
</reference>
<evidence type="ECO:0000259" key="2">
    <source>
        <dbReference type="Pfam" id="PF08445"/>
    </source>
</evidence>
<dbReference type="Proteomes" id="UP000054166">
    <property type="component" value="Unassembled WGS sequence"/>
</dbReference>
<evidence type="ECO:0000313" key="5">
    <source>
        <dbReference type="Proteomes" id="UP000054166"/>
    </source>
</evidence>
<dbReference type="InParanoid" id="A0A0C3GBI5"/>
<keyword evidence="5" id="KW-1185">Reference proteome</keyword>
<reference evidence="4 5" key="1">
    <citation type="submission" date="2014-04" db="EMBL/GenBank/DDBJ databases">
        <authorList>
            <consortium name="DOE Joint Genome Institute"/>
            <person name="Kuo A."/>
            <person name="Tarkka M."/>
            <person name="Buscot F."/>
            <person name="Kohler A."/>
            <person name="Nagy L.G."/>
            <person name="Floudas D."/>
            <person name="Copeland A."/>
            <person name="Barry K.W."/>
            <person name="Cichocki N."/>
            <person name="Veneault-Fourrey C."/>
            <person name="LaButti K."/>
            <person name="Lindquist E.A."/>
            <person name="Lipzen A."/>
            <person name="Lundell T."/>
            <person name="Morin E."/>
            <person name="Murat C."/>
            <person name="Sun H."/>
            <person name="Tunlid A."/>
            <person name="Henrissat B."/>
            <person name="Grigoriev I.V."/>
            <person name="Hibbett D.S."/>
            <person name="Martin F."/>
            <person name="Nordberg H.P."/>
            <person name="Cantor M.N."/>
            <person name="Hua S.X."/>
        </authorList>
    </citation>
    <scope>NUCLEOTIDE SEQUENCE [LARGE SCALE GENOMIC DNA]</scope>
    <source>
        <strain evidence="4 5">F 1598</strain>
    </source>
</reference>
<dbReference type="OrthoDB" id="5372118at2759"/>
<protein>
    <submittedName>
        <fullName evidence="4">Uncharacterized protein</fullName>
    </submittedName>
</protein>
<dbReference type="SUPFAM" id="SSF55729">
    <property type="entry name" value="Acyl-CoA N-acyltransferases (Nat)"/>
    <property type="match status" value="1"/>
</dbReference>